<accession>A0A376P0W2</accession>
<reference evidence="1 2" key="1">
    <citation type="submission" date="2018-06" db="EMBL/GenBank/DDBJ databases">
        <authorList>
            <consortium name="Pathogen Informatics"/>
            <person name="Doyle S."/>
        </authorList>
    </citation>
    <scope>NUCLEOTIDE SEQUENCE [LARGE SCALE GENOMIC DNA]</scope>
    <source>
        <strain evidence="1 2">NCTC11341</strain>
    </source>
</reference>
<sequence>MATLMQLMDKQSSESRRRIIKKAERIRQTVINKKLELPITKTISNSD</sequence>
<dbReference type="Proteomes" id="UP000254428">
    <property type="component" value="Unassembled WGS sequence"/>
</dbReference>
<dbReference type="EMBL" id="UGBT01000002">
    <property type="protein sequence ID" value="STH72135.1"/>
    <property type="molecule type" value="Genomic_DNA"/>
</dbReference>
<proteinExistence type="predicted"/>
<gene>
    <name evidence="1" type="ORF">NCTC11341_03796</name>
</gene>
<evidence type="ECO:0000313" key="1">
    <source>
        <dbReference type="EMBL" id="STH72135.1"/>
    </source>
</evidence>
<evidence type="ECO:0000313" key="2">
    <source>
        <dbReference type="Proteomes" id="UP000254428"/>
    </source>
</evidence>
<protein>
    <submittedName>
        <fullName evidence="1">Uncharacterized protein</fullName>
    </submittedName>
</protein>
<dbReference type="AlphaFoldDB" id="A0A376P0W2"/>
<name>A0A376P0W2_ECOLX</name>
<organism evidence="1 2">
    <name type="scientific">Escherichia coli</name>
    <dbReference type="NCBI Taxonomy" id="562"/>
    <lineage>
        <taxon>Bacteria</taxon>
        <taxon>Pseudomonadati</taxon>
        <taxon>Pseudomonadota</taxon>
        <taxon>Gammaproteobacteria</taxon>
        <taxon>Enterobacterales</taxon>
        <taxon>Enterobacteriaceae</taxon>
        <taxon>Escherichia</taxon>
    </lineage>
</organism>